<sequence length="622" mass="68485">MIQPARSPVAPRVISPISGDVTPLVDQVEGLLVRGKHVRVRLEGEANTMALGHLAAVLPEMIAANRLRLDDESQPFDLSGAAVTVVTSKLIRCDLVLRLCGWSRDDFIEYLLAVHPDQCRSVMSRLKDANLRYASGSPAVWRLILDRMAADPTVSEIESIVVEEVHRRIGDQVRSRALADMMLMHSAEAFGMLPMDSVLPTAVAQVLSEPDVAMAFTNERFIWRLRSPDVGDVQALMSYRWPWGRLTSIAKLIDKNDQIPLHLIKAFGDGRSTSAATCATLLCLCDQQWKPSGKQICLRGGRFDNAQWAEIDLRSADLNGARFCNADLTRANFKGACLRSVDFSGAVLRSVDFSQRFRKSDHHPAQRVEAGEGRHHQRKATEKAPPALLDIVTGSFRNADLSCADLSGRCFQQCDFVDADLTGVRAHGVWFEGGRIDGADFSGGDFSESQFLKMDFQNATIDGSSFYGSDFVSPNLDAVTATNVSFQHCGLSHASMTASTLTACNFHDATLVNARLAEIDWQDCDLRDADLRGCTFHLGSTRCGMVDSPYPSHGTRTGFYTDDFDEQYFKSPETIRKANLCGSDLRGADITGVDFYLVDLRGAKFDPDQRKQFVASGAILDD</sequence>
<dbReference type="SUPFAM" id="SSF141571">
    <property type="entry name" value="Pentapeptide repeat-like"/>
    <property type="match status" value="3"/>
</dbReference>
<reference evidence="2 3" key="1">
    <citation type="submission" date="2019-03" db="EMBL/GenBank/DDBJ databases">
        <title>Deep-cultivation of Planctomycetes and their phenomic and genomic characterization uncovers novel biology.</title>
        <authorList>
            <person name="Wiegand S."/>
            <person name="Jogler M."/>
            <person name="Boedeker C."/>
            <person name="Pinto D."/>
            <person name="Vollmers J."/>
            <person name="Rivas-Marin E."/>
            <person name="Kohn T."/>
            <person name="Peeters S.H."/>
            <person name="Heuer A."/>
            <person name="Rast P."/>
            <person name="Oberbeckmann S."/>
            <person name="Bunk B."/>
            <person name="Jeske O."/>
            <person name="Meyerdierks A."/>
            <person name="Storesund J.E."/>
            <person name="Kallscheuer N."/>
            <person name="Luecker S."/>
            <person name="Lage O.M."/>
            <person name="Pohl T."/>
            <person name="Merkel B.J."/>
            <person name="Hornburger P."/>
            <person name="Mueller R.-W."/>
            <person name="Bruemmer F."/>
            <person name="Labrenz M."/>
            <person name="Spormann A.M."/>
            <person name="Op den Camp H."/>
            <person name="Overmann J."/>
            <person name="Amann R."/>
            <person name="Jetten M.S.M."/>
            <person name="Mascher T."/>
            <person name="Medema M.H."/>
            <person name="Devos D.P."/>
            <person name="Kaster A.-K."/>
            <person name="Ovreas L."/>
            <person name="Rohde M."/>
            <person name="Galperin M.Y."/>
            <person name="Jogler C."/>
        </authorList>
    </citation>
    <scope>NUCLEOTIDE SEQUENCE [LARGE SCALE GENOMIC DNA]</scope>
    <source>
        <strain evidence="2 3">Enr13</strain>
    </source>
</reference>
<dbReference type="AlphaFoldDB" id="A0A518HXV3"/>
<evidence type="ECO:0000256" key="1">
    <source>
        <dbReference type="SAM" id="MobiDB-lite"/>
    </source>
</evidence>
<dbReference type="PANTHER" id="PTHR14136">
    <property type="entry name" value="BTB_POZ DOMAIN-CONTAINING PROTEIN KCTD9"/>
    <property type="match status" value="1"/>
</dbReference>
<dbReference type="InterPro" id="IPR051082">
    <property type="entry name" value="Pentapeptide-BTB/POZ_domain"/>
</dbReference>
<dbReference type="PANTHER" id="PTHR14136:SF17">
    <property type="entry name" value="BTB_POZ DOMAIN-CONTAINING PROTEIN KCTD9"/>
    <property type="match status" value="1"/>
</dbReference>
<dbReference type="Gene3D" id="2.160.20.80">
    <property type="entry name" value="E3 ubiquitin-protein ligase SopA"/>
    <property type="match status" value="2"/>
</dbReference>
<dbReference type="Proteomes" id="UP000319004">
    <property type="component" value="Chromosome"/>
</dbReference>
<feature type="region of interest" description="Disordered" evidence="1">
    <location>
        <begin position="358"/>
        <end position="382"/>
    </location>
</feature>
<organism evidence="2 3">
    <name type="scientific">Stieleria neptunia</name>
    <dbReference type="NCBI Taxonomy" id="2527979"/>
    <lineage>
        <taxon>Bacteria</taxon>
        <taxon>Pseudomonadati</taxon>
        <taxon>Planctomycetota</taxon>
        <taxon>Planctomycetia</taxon>
        <taxon>Pirellulales</taxon>
        <taxon>Pirellulaceae</taxon>
        <taxon>Stieleria</taxon>
    </lineage>
</organism>
<evidence type="ECO:0000313" key="2">
    <source>
        <dbReference type="EMBL" id="QDV45685.1"/>
    </source>
</evidence>
<gene>
    <name evidence="2" type="ORF">Enr13x_55640</name>
</gene>
<dbReference type="RefSeq" id="WP_145389952.1">
    <property type="nucleotide sequence ID" value="NZ_CP037423.1"/>
</dbReference>
<dbReference type="InterPro" id="IPR001646">
    <property type="entry name" value="5peptide_repeat"/>
</dbReference>
<feature type="compositionally biased region" description="Basic and acidic residues" evidence="1">
    <location>
        <begin position="362"/>
        <end position="382"/>
    </location>
</feature>
<keyword evidence="3" id="KW-1185">Reference proteome</keyword>
<dbReference type="EMBL" id="CP037423">
    <property type="protein sequence ID" value="QDV45685.1"/>
    <property type="molecule type" value="Genomic_DNA"/>
</dbReference>
<accession>A0A518HXV3</accession>
<dbReference type="OrthoDB" id="227009at2"/>
<proteinExistence type="predicted"/>
<evidence type="ECO:0000313" key="3">
    <source>
        <dbReference type="Proteomes" id="UP000319004"/>
    </source>
</evidence>
<name>A0A518HXV3_9BACT</name>
<dbReference type="Pfam" id="PF00805">
    <property type="entry name" value="Pentapeptide"/>
    <property type="match status" value="5"/>
</dbReference>
<dbReference type="KEGG" id="snep:Enr13x_55640"/>
<protein>
    <submittedName>
        <fullName evidence="2">Pentapeptide repeats (8 copies)</fullName>
    </submittedName>
</protein>